<reference evidence="7 8" key="1">
    <citation type="submission" date="2024-07" db="EMBL/GenBank/DDBJ databases">
        <title>Section-level genome sequencing and comparative genomics of Aspergillus sections Usti and Cavernicolus.</title>
        <authorList>
            <consortium name="Lawrence Berkeley National Laboratory"/>
            <person name="Nybo J.L."/>
            <person name="Vesth T.C."/>
            <person name="Theobald S."/>
            <person name="Frisvad J.C."/>
            <person name="Larsen T.O."/>
            <person name="Kjaerboelling I."/>
            <person name="Rothschild-Mancinelli K."/>
            <person name="Lyhne E.K."/>
            <person name="Kogle M.E."/>
            <person name="Barry K."/>
            <person name="Clum A."/>
            <person name="Na H."/>
            <person name="Ledsgaard L."/>
            <person name="Lin J."/>
            <person name="Lipzen A."/>
            <person name="Kuo A."/>
            <person name="Riley R."/>
            <person name="Mondo S."/>
            <person name="Labutti K."/>
            <person name="Haridas S."/>
            <person name="Pangalinan J."/>
            <person name="Salamov A.A."/>
            <person name="Simmons B.A."/>
            <person name="Magnuson J.K."/>
            <person name="Chen J."/>
            <person name="Drula E."/>
            <person name="Henrissat B."/>
            <person name="Wiebenga A."/>
            <person name="Lubbers R.J."/>
            <person name="Gomes A.C."/>
            <person name="Makela M.R."/>
            <person name="Stajich J."/>
            <person name="Grigoriev I.V."/>
            <person name="Mortensen U.H."/>
            <person name="De Vries R.P."/>
            <person name="Baker S.E."/>
            <person name="Andersen M.R."/>
        </authorList>
    </citation>
    <scope>NUCLEOTIDE SEQUENCE [LARGE SCALE GENOMIC DNA]</scope>
    <source>
        <strain evidence="7 8">CBS 209.92</strain>
    </source>
</reference>
<dbReference type="PANTHER" id="PTHR42940">
    <property type="entry name" value="ALCOHOL DEHYDROGENASE 1-RELATED"/>
    <property type="match status" value="1"/>
</dbReference>
<dbReference type="InterPro" id="IPR013149">
    <property type="entry name" value="ADH-like_C"/>
</dbReference>
<dbReference type="SMART" id="SM00829">
    <property type="entry name" value="PKS_ER"/>
    <property type="match status" value="1"/>
</dbReference>
<evidence type="ECO:0000256" key="4">
    <source>
        <dbReference type="ARBA" id="ARBA00022833"/>
    </source>
</evidence>
<dbReference type="Pfam" id="PF00107">
    <property type="entry name" value="ADH_zinc_N"/>
    <property type="match status" value="1"/>
</dbReference>
<gene>
    <name evidence="7" type="ORF">BJX66DRAFT_343165</name>
</gene>
<keyword evidence="5" id="KW-0560">Oxidoreductase</keyword>
<dbReference type="PANTHER" id="PTHR42940:SF8">
    <property type="entry name" value="VACUOLAR PROTEIN SORTING-ASSOCIATED PROTEIN 11"/>
    <property type="match status" value="1"/>
</dbReference>
<sequence>MSSVPSRMQACQLLEYNQPYELHDVPTPTISDPYAILVRVAAASFCHTDLMVQSGLFRSKTPLIPLHEGAGTVVSAGPAVTRCRVGDRVLCHVINNLCGNCSACTGPEEANLYCDRVGSAPGISRDGAFAEYMLVDSRTAARIPDSVDFATAAPLACAGGTVWKALLHAGLKPGQWLGVVGAGGGLGHITVLFAKKMGLKVVGVDARDEGLGLSRECGADVVLDARSGKRAVAKEALAATGGGGVDAVINASGHDDAAALACAITRKHGLLVQVAHARLSRAIPFDAILSLTTECFTQMQPPTVLIPFREIIFRDIRVKGTLICSPNELQDTVDFVGKHNNKVKLTRFSGLSAVSELFDAAQKGDIIGKAVVDVKDEAACRL</sequence>
<comment type="similarity">
    <text evidence="2">Belongs to the zinc-containing alcohol dehydrogenase family.</text>
</comment>
<evidence type="ECO:0000313" key="7">
    <source>
        <dbReference type="EMBL" id="KAL2785342.1"/>
    </source>
</evidence>
<protein>
    <submittedName>
        <fullName evidence="7">NAD(P)-binding protein</fullName>
    </submittedName>
</protein>
<evidence type="ECO:0000259" key="6">
    <source>
        <dbReference type="SMART" id="SM00829"/>
    </source>
</evidence>
<accession>A0ABR4FQ49</accession>
<proteinExistence type="inferred from homology"/>
<dbReference type="Gene3D" id="3.40.50.720">
    <property type="entry name" value="NAD(P)-binding Rossmann-like Domain"/>
    <property type="match status" value="1"/>
</dbReference>
<dbReference type="Gene3D" id="3.90.180.10">
    <property type="entry name" value="Medium-chain alcohol dehydrogenases, catalytic domain"/>
    <property type="match status" value="1"/>
</dbReference>
<keyword evidence="4" id="KW-0862">Zinc</keyword>
<evidence type="ECO:0000256" key="2">
    <source>
        <dbReference type="ARBA" id="ARBA00008072"/>
    </source>
</evidence>
<comment type="cofactor">
    <cofactor evidence="1">
        <name>Zn(2+)</name>
        <dbReference type="ChEBI" id="CHEBI:29105"/>
    </cofactor>
</comment>
<dbReference type="Proteomes" id="UP001610563">
    <property type="component" value="Unassembled WGS sequence"/>
</dbReference>
<name>A0ABR4FQ49_9EURO</name>
<comment type="caution">
    <text evidence="7">The sequence shown here is derived from an EMBL/GenBank/DDBJ whole genome shotgun (WGS) entry which is preliminary data.</text>
</comment>
<dbReference type="EMBL" id="JBFTWV010000147">
    <property type="protein sequence ID" value="KAL2785342.1"/>
    <property type="molecule type" value="Genomic_DNA"/>
</dbReference>
<evidence type="ECO:0000256" key="5">
    <source>
        <dbReference type="ARBA" id="ARBA00023002"/>
    </source>
</evidence>
<keyword evidence="8" id="KW-1185">Reference proteome</keyword>
<evidence type="ECO:0000256" key="1">
    <source>
        <dbReference type="ARBA" id="ARBA00001947"/>
    </source>
</evidence>
<dbReference type="InterPro" id="IPR013154">
    <property type="entry name" value="ADH-like_N"/>
</dbReference>
<feature type="domain" description="Enoyl reductase (ER)" evidence="6">
    <location>
        <begin position="17"/>
        <end position="372"/>
    </location>
</feature>
<evidence type="ECO:0000313" key="8">
    <source>
        <dbReference type="Proteomes" id="UP001610563"/>
    </source>
</evidence>
<dbReference type="InterPro" id="IPR036291">
    <property type="entry name" value="NAD(P)-bd_dom_sf"/>
</dbReference>
<dbReference type="InterPro" id="IPR020843">
    <property type="entry name" value="ER"/>
</dbReference>
<organism evidence="7 8">
    <name type="scientific">Aspergillus keveii</name>
    <dbReference type="NCBI Taxonomy" id="714993"/>
    <lineage>
        <taxon>Eukaryota</taxon>
        <taxon>Fungi</taxon>
        <taxon>Dikarya</taxon>
        <taxon>Ascomycota</taxon>
        <taxon>Pezizomycotina</taxon>
        <taxon>Eurotiomycetes</taxon>
        <taxon>Eurotiomycetidae</taxon>
        <taxon>Eurotiales</taxon>
        <taxon>Aspergillaceae</taxon>
        <taxon>Aspergillus</taxon>
        <taxon>Aspergillus subgen. Nidulantes</taxon>
    </lineage>
</organism>
<keyword evidence="3" id="KW-0479">Metal-binding</keyword>
<dbReference type="InterPro" id="IPR011032">
    <property type="entry name" value="GroES-like_sf"/>
</dbReference>
<dbReference type="Pfam" id="PF08240">
    <property type="entry name" value="ADH_N"/>
    <property type="match status" value="1"/>
</dbReference>
<evidence type="ECO:0000256" key="3">
    <source>
        <dbReference type="ARBA" id="ARBA00022723"/>
    </source>
</evidence>
<dbReference type="SUPFAM" id="SSF50129">
    <property type="entry name" value="GroES-like"/>
    <property type="match status" value="1"/>
</dbReference>
<dbReference type="SUPFAM" id="SSF51735">
    <property type="entry name" value="NAD(P)-binding Rossmann-fold domains"/>
    <property type="match status" value="1"/>
</dbReference>